<feature type="transmembrane region" description="Helical" evidence="1">
    <location>
        <begin position="120"/>
        <end position="142"/>
    </location>
</feature>
<proteinExistence type="predicted"/>
<sequence>MGSSLKAFLNVTLSFLPLMLFWSISSNLCFVLGFASILMLFIRDIINKNIGIMSIVLVVYFTISNILYFYLGINSVMEYKYLTSYIVLALTGFISIMMGRPYTMYDARRGYEKEFGKSSLFIEVNIVITKIWAVIYLINAIIELSGHNIMTVIIMNGLVILGIMLSIIIPGVLPEV</sequence>
<reference evidence="4" key="1">
    <citation type="submission" date="2014-12" db="EMBL/GenBank/DDBJ databases">
        <title>Genome sequence of Clostridium beijerinckii strain 59B.</title>
        <authorList>
            <person name="Little G.T."/>
            <person name="Minton N.P."/>
        </authorList>
    </citation>
    <scope>NUCLEOTIDE SEQUENCE [LARGE SCALE GENOMIC DNA]</scope>
    <source>
        <strain evidence="4">59B</strain>
    </source>
</reference>
<dbReference type="KEGG" id="cbei:LF65_04120"/>
<dbReference type="RefSeq" id="WP_041898562.1">
    <property type="nucleotide sequence ID" value="NZ_CP010086.2"/>
</dbReference>
<evidence type="ECO:0000313" key="3">
    <source>
        <dbReference type="EMBL" id="OOP71823.1"/>
    </source>
</evidence>
<dbReference type="EMBL" id="MWMH01000007">
    <property type="protein sequence ID" value="OOP71823.1"/>
    <property type="molecule type" value="Genomic_DNA"/>
</dbReference>
<protein>
    <submittedName>
        <fullName evidence="2">Uncharacterized protein</fullName>
    </submittedName>
</protein>
<organism evidence="2 4">
    <name type="scientific">Clostridium beijerinckii</name>
    <name type="common">Clostridium MP</name>
    <dbReference type="NCBI Taxonomy" id="1520"/>
    <lineage>
        <taxon>Bacteria</taxon>
        <taxon>Bacillati</taxon>
        <taxon>Bacillota</taxon>
        <taxon>Clostridia</taxon>
        <taxon>Eubacteriales</taxon>
        <taxon>Clostridiaceae</taxon>
        <taxon>Clostridium</taxon>
    </lineage>
</organism>
<dbReference type="STRING" id="1520.LF65_04120"/>
<keyword evidence="1" id="KW-0812">Transmembrane</keyword>
<reference evidence="3 5" key="3">
    <citation type="submission" date="2017-02" db="EMBL/GenBank/DDBJ databases">
        <title>Genome sequence of Clostridium beijerinckii Br21.</title>
        <authorList>
            <person name="Fonseca B.C."/>
            <person name="Guazzaroni M.E."/>
            <person name="Riano-Pachon D.M."/>
            <person name="Reginatto V."/>
        </authorList>
    </citation>
    <scope>NUCLEOTIDE SEQUENCE [LARGE SCALE GENOMIC DNA]</scope>
    <source>
        <strain evidence="3 5">Br21</strain>
    </source>
</reference>
<dbReference type="Proteomes" id="UP000190959">
    <property type="component" value="Unassembled WGS sequence"/>
</dbReference>
<gene>
    <name evidence="3" type="ORF">CBEIBR21_19720</name>
    <name evidence="2" type="ORF">LF65_04120</name>
</gene>
<evidence type="ECO:0000313" key="2">
    <source>
        <dbReference type="EMBL" id="AJH00662.1"/>
    </source>
</evidence>
<evidence type="ECO:0000256" key="1">
    <source>
        <dbReference type="SAM" id="Phobius"/>
    </source>
</evidence>
<evidence type="ECO:0000313" key="5">
    <source>
        <dbReference type="Proteomes" id="UP000190959"/>
    </source>
</evidence>
<feature type="transmembrane region" description="Helical" evidence="1">
    <location>
        <begin position="82"/>
        <end position="99"/>
    </location>
</feature>
<name>A0A0B5QQU3_CLOBE</name>
<evidence type="ECO:0000313" key="4">
    <source>
        <dbReference type="Proteomes" id="UP000031866"/>
    </source>
</evidence>
<reference evidence="2" key="2">
    <citation type="submission" date="2016-02" db="EMBL/GenBank/DDBJ databases">
        <title>Genome sequence of Clostridium beijerinckii strain 59B.</title>
        <authorList>
            <person name="Little G.T."/>
            <person name="Minton N.P."/>
        </authorList>
    </citation>
    <scope>NUCLEOTIDE SEQUENCE</scope>
    <source>
        <strain evidence="2">NCIMB 14988</strain>
    </source>
</reference>
<feature type="transmembrane region" description="Helical" evidence="1">
    <location>
        <begin position="148"/>
        <end position="173"/>
    </location>
</feature>
<dbReference type="EMBL" id="CP010086">
    <property type="protein sequence ID" value="AJH00662.1"/>
    <property type="molecule type" value="Genomic_DNA"/>
</dbReference>
<dbReference type="AlphaFoldDB" id="A0A0B5QQU3"/>
<keyword evidence="1" id="KW-1133">Transmembrane helix</keyword>
<feature type="transmembrane region" description="Helical" evidence="1">
    <location>
        <begin position="20"/>
        <end position="42"/>
    </location>
</feature>
<dbReference type="OrthoDB" id="3870305at2"/>
<dbReference type="Proteomes" id="UP000031866">
    <property type="component" value="Chromosome"/>
</dbReference>
<feature type="transmembrane region" description="Helical" evidence="1">
    <location>
        <begin position="49"/>
        <end position="70"/>
    </location>
</feature>
<accession>A0A0B5QQU3</accession>
<keyword evidence="1" id="KW-0472">Membrane</keyword>